<reference evidence="2" key="1">
    <citation type="submission" date="2024-07" db="EMBL/GenBank/DDBJ databases">
        <authorList>
            <person name="Yu S.T."/>
        </authorList>
    </citation>
    <scope>NUCLEOTIDE SEQUENCE</scope>
    <source>
        <strain evidence="2">R11</strain>
    </source>
</reference>
<evidence type="ECO:0000313" key="2">
    <source>
        <dbReference type="EMBL" id="XDQ11619.1"/>
    </source>
</evidence>
<name>A0AB39N151_9ACTN</name>
<dbReference type="AlphaFoldDB" id="A0AB39N151"/>
<dbReference type="InterPro" id="IPR051797">
    <property type="entry name" value="TrmB-like"/>
</dbReference>
<protein>
    <submittedName>
        <fullName evidence="2">LuxR C-terminal-related transcriptional regulator</fullName>
    </submittedName>
</protein>
<dbReference type="EMBL" id="CP163432">
    <property type="protein sequence ID" value="XDQ11619.1"/>
    <property type="molecule type" value="Genomic_DNA"/>
</dbReference>
<dbReference type="PANTHER" id="PTHR34293">
    <property type="entry name" value="HTH-TYPE TRANSCRIPTIONAL REGULATOR TRMBL2"/>
    <property type="match status" value="1"/>
</dbReference>
<organism evidence="2">
    <name type="scientific">Streptomyces sp. R11</name>
    <dbReference type="NCBI Taxonomy" id="3238625"/>
    <lineage>
        <taxon>Bacteria</taxon>
        <taxon>Bacillati</taxon>
        <taxon>Actinomycetota</taxon>
        <taxon>Actinomycetes</taxon>
        <taxon>Kitasatosporales</taxon>
        <taxon>Streptomycetaceae</taxon>
        <taxon>Streptomyces</taxon>
    </lineage>
</organism>
<dbReference type="SMART" id="SM00421">
    <property type="entry name" value="HTH_LUXR"/>
    <property type="match status" value="1"/>
</dbReference>
<accession>A0AB39N151</accession>
<dbReference type="InterPro" id="IPR016032">
    <property type="entry name" value="Sig_transdc_resp-reg_C-effctor"/>
</dbReference>
<dbReference type="PANTHER" id="PTHR34293:SF1">
    <property type="entry name" value="HTH-TYPE TRANSCRIPTIONAL REGULATOR TRMBL2"/>
    <property type="match status" value="1"/>
</dbReference>
<sequence length="336" mass="36351">MTASAERLYRLLVESGGSAPRNTLLGGESSAGADTFTDADIDILVSLHLVSVESGTGVVSVLNPRLALTASVAQRAAEISRLHAESEQVRAGIEGLQEAYDSLGGFGDQAQAVERSNDLQLIRSLLSHAGQNCVSEVLTAQPEALQESAVADSRPRDLALLQRGVRMRTIYPHTVLSSPGVQRHFSIMQAAGSEIRTASGIIERVVIFDREVAFLADRRDRGGGAVIIREPAVVEYLYQSLEQTWRLATPFVYTRVGYGETIDDIKAGILRQMAAGAKDEVVARRMNMSTRTCRRHISEILAELGADSRFQAGMLAARLGWIDTSWTDGAQQDTAV</sequence>
<feature type="domain" description="HTH luxR-type" evidence="1">
    <location>
        <begin position="259"/>
        <end position="316"/>
    </location>
</feature>
<dbReference type="RefSeq" id="WP_369271850.1">
    <property type="nucleotide sequence ID" value="NZ_CP163432.1"/>
</dbReference>
<dbReference type="SUPFAM" id="SSF46894">
    <property type="entry name" value="C-terminal effector domain of the bipartite response regulators"/>
    <property type="match status" value="1"/>
</dbReference>
<dbReference type="Gene3D" id="1.10.10.10">
    <property type="entry name" value="Winged helix-like DNA-binding domain superfamily/Winged helix DNA-binding domain"/>
    <property type="match status" value="1"/>
</dbReference>
<evidence type="ECO:0000259" key="1">
    <source>
        <dbReference type="SMART" id="SM00421"/>
    </source>
</evidence>
<gene>
    <name evidence="2" type="ORF">AB5J55_19070</name>
</gene>
<dbReference type="InterPro" id="IPR036388">
    <property type="entry name" value="WH-like_DNA-bd_sf"/>
</dbReference>
<dbReference type="InterPro" id="IPR000792">
    <property type="entry name" value="Tscrpt_reg_LuxR_C"/>
</dbReference>
<proteinExistence type="predicted"/>
<dbReference type="GO" id="GO:0003677">
    <property type="term" value="F:DNA binding"/>
    <property type="evidence" value="ECO:0007669"/>
    <property type="project" value="InterPro"/>
</dbReference>
<dbReference type="Pfam" id="PF00196">
    <property type="entry name" value="GerE"/>
    <property type="match status" value="1"/>
</dbReference>
<dbReference type="GO" id="GO:0006355">
    <property type="term" value="P:regulation of DNA-templated transcription"/>
    <property type="evidence" value="ECO:0007669"/>
    <property type="project" value="InterPro"/>
</dbReference>